<dbReference type="GO" id="GO:0016020">
    <property type="term" value="C:membrane"/>
    <property type="evidence" value="ECO:0007669"/>
    <property type="project" value="TreeGrafter"/>
</dbReference>
<protein>
    <submittedName>
        <fullName evidence="7">Molybdopterin oxidoreductase</fullName>
    </submittedName>
</protein>
<name>A0A1X2ERZ2_9MYCO</name>
<keyword evidence="3" id="KW-0560">Oxidoreductase</keyword>
<gene>
    <name evidence="7" type="ORF">AWC31_10690</name>
</gene>
<sequence>MTVDEWQHTACILCECNCGIVVQVQDRTLAKIRGDKQHPASRGYTCNKALRLDHYQNNANRLTSPMRRRDDGSYEEIDWDTAIAEVAEGFQRIAKTYGGERIFYYGGGGQGNHLGGAYSSAFLKTLGSRYRSNALAQEKTGEAWVDAHLYGGHTRGEFEHAEVAVFVGKNPWMSQSFPRARVVLNEIANDPARSMVVIDPVVTDTARMADYHLRVRPGADAWCLAALAAVLVQENLCDETFLAEHVTGVDAVRAVLGDVDVADYARRCGVDEQLIRAASRRIAGAGSVAVFEDLGVQQSPNSTLCSYLNKLLWILTGNFAKRGAQHLHSTFAPLFSTAGVGRTPVTGAPVIAGLVPSNVVPQEILTDHPDRFRAMIVESSNPAHSIADSAAVRAALAELEFLVVIDVAMTETARQAHYVLPAASQFEKPEATFFNLEFPHNTFHLRHRLFEPLAGTLPEPEIWARLVRALGVVDDAELRPLRKAAADGLAAFTAEFLATVSSNPALTKVLPYVLYETLGAALPDGLAGAAALWGLAQKAAMTYPDAVRRAGHTDGNALFEAILTQRSGVTFTVHEYADDFSLIGHPDHKIALAMPEMLDEIRALRADRPPLTSREFPIVLSAGERRAYTANDIIRDPAWRKRDTDGALRVSVEDADALGLVDGGRALVTTAAGSAEASVEISETMLPGHASLPNGYGLDYSDGGKVTVPGVAPNALTSTEWRDAFAGTPWHKHVPARIERV</sequence>
<dbReference type="GO" id="GO:0043546">
    <property type="term" value="F:molybdopterin cofactor binding"/>
    <property type="evidence" value="ECO:0007669"/>
    <property type="project" value="InterPro"/>
</dbReference>
<dbReference type="Pfam" id="PF01568">
    <property type="entry name" value="Molydop_binding"/>
    <property type="match status" value="1"/>
</dbReference>
<dbReference type="InterPro" id="IPR050123">
    <property type="entry name" value="Prok_molybdopt-oxidoreductase"/>
</dbReference>
<dbReference type="Gene3D" id="3.40.50.740">
    <property type="match status" value="1"/>
</dbReference>
<reference evidence="7 8" key="1">
    <citation type="submission" date="2016-01" db="EMBL/GenBank/DDBJ databases">
        <title>The new phylogeny of the genus Mycobacterium.</title>
        <authorList>
            <person name="Tarcisio F."/>
            <person name="Conor M."/>
            <person name="Antonella G."/>
            <person name="Elisabetta G."/>
            <person name="Giulia F.S."/>
            <person name="Sara T."/>
            <person name="Anna F."/>
            <person name="Clotilde B."/>
            <person name="Roberto B."/>
            <person name="Veronica D.S."/>
            <person name="Fabio R."/>
            <person name="Monica P."/>
            <person name="Olivier J."/>
            <person name="Enrico T."/>
            <person name="Nicola S."/>
        </authorList>
    </citation>
    <scope>NUCLEOTIDE SEQUENCE [LARGE SCALE GENOMIC DNA]</scope>
    <source>
        <strain evidence="7 8">ATCC 700010</strain>
    </source>
</reference>
<dbReference type="InterPro" id="IPR009010">
    <property type="entry name" value="Asp_de-COase-like_dom_sf"/>
</dbReference>
<keyword evidence="5" id="KW-0411">Iron-sulfur</keyword>
<dbReference type="PANTHER" id="PTHR43105">
    <property type="entry name" value="RESPIRATORY NITRATE REDUCTASE"/>
    <property type="match status" value="1"/>
</dbReference>
<dbReference type="Pfam" id="PF04879">
    <property type="entry name" value="Molybdop_Fe4S4"/>
    <property type="match status" value="1"/>
</dbReference>
<dbReference type="SUPFAM" id="SSF50692">
    <property type="entry name" value="ADC-like"/>
    <property type="match status" value="1"/>
</dbReference>
<dbReference type="PANTHER" id="PTHR43105:SF9">
    <property type="entry name" value="NADPH-FE(3+) OXIDOREDUCTASE SUBUNIT ALPHA"/>
    <property type="match status" value="1"/>
</dbReference>
<dbReference type="Gene3D" id="3.30.2070.10">
    <property type="entry name" value="Formate dehydrogenase/DMSO reductase"/>
    <property type="match status" value="1"/>
</dbReference>
<dbReference type="InterPro" id="IPR006963">
    <property type="entry name" value="Mopterin_OxRdtase_4Fe-4S_dom"/>
</dbReference>
<dbReference type="SUPFAM" id="SSF53706">
    <property type="entry name" value="Formate dehydrogenase/DMSO reductase, domains 1-3"/>
    <property type="match status" value="1"/>
</dbReference>
<dbReference type="RefSeq" id="WP_085150475.1">
    <property type="nucleotide sequence ID" value="NZ_JACKUA010000047.1"/>
</dbReference>
<evidence type="ECO:0000256" key="2">
    <source>
        <dbReference type="ARBA" id="ARBA00022723"/>
    </source>
</evidence>
<dbReference type="Pfam" id="PF00384">
    <property type="entry name" value="Molybdopterin"/>
    <property type="match status" value="1"/>
</dbReference>
<dbReference type="Gene3D" id="3.40.228.10">
    <property type="entry name" value="Dimethylsulfoxide Reductase, domain 2"/>
    <property type="match status" value="1"/>
</dbReference>
<evidence type="ECO:0000256" key="4">
    <source>
        <dbReference type="ARBA" id="ARBA00023004"/>
    </source>
</evidence>
<dbReference type="GO" id="GO:0016491">
    <property type="term" value="F:oxidoreductase activity"/>
    <property type="evidence" value="ECO:0007669"/>
    <property type="project" value="UniProtKB-KW"/>
</dbReference>
<dbReference type="SMART" id="SM00926">
    <property type="entry name" value="Molybdop_Fe4S4"/>
    <property type="match status" value="1"/>
</dbReference>
<keyword evidence="4" id="KW-0408">Iron</keyword>
<dbReference type="EMBL" id="LQQA01000035">
    <property type="protein sequence ID" value="ORX08952.1"/>
    <property type="molecule type" value="Genomic_DNA"/>
</dbReference>
<dbReference type="InterPro" id="IPR006657">
    <property type="entry name" value="MoPterin_dinucl-bd_dom"/>
</dbReference>
<dbReference type="Proteomes" id="UP000193964">
    <property type="component" value="Unassembled WGS sequence"/>
</dbReference>
<comment type="caution">
    <text evidence="7">The sequence shown here is derived from an EMBL/GenBank/DDBJ whole genome shotgun (WGS) entry which is preliminary data.</text>
</comment>
<keyword evidence="2" id="KW-0479">Metal-binding</keyword>
<dbReference type="AlphaFoldDB" id="A0A1X2ERZ2"/>
<evidence type="ECO:0000256" key="3">
    <source>
        <dbReference type="ARBA" id="ARBA00023002"/>
    </source>
</evidence>
<evidence type="ECO:0000256" key="1">
    <source>
        <dbReference type="ARBA" id="ARBA00022485"/>
    </source>
</evidence>
<dbReference type="OrthoDB" id="7376058at2"/>
<dbReference type="InterPro" id="IPR006656">
    <property type="entry name" value="Mopterin_OxRdtase"/>
</dbReference>
<organism evidence="7 8">
    <name type="scientific">Mycolicibacterium wolinskyi</name>
    <dbReference type="NCBI Taxonomy" id="59750"/>
    <lineage>
        <taxon>Bacteria</taxon>
        <taxon>Bacillati</taxon>
        <taxon>Actinomycetota</taxon>
        <taxon>Actinomycetes</taxon>
        <taxon>Mycobacteriales</taxon>
        <taxon>Mycobacteriaceae</taxon>
        <taxon>Mycolicibacterium</taxon>
    </lineage>
</organism>
<evidence type="ECO:0000259" key="6">
    <source>
        <dbReference type="PROSITE" id="PS51669"/>
    </source>
</evidence>
<feature type="domain" description="4Fe-4S Mo/W bis-MGD-type" evidence="6">
    <location>
        <begin position="4"/>
        <end position="60"/>
    </location>
</feature>
<proteinExistence type="predicted"/>
<evidence type="ECO:0000313" key="8">
    <source>
        <dbReference type="Proteomes" id="UP000193964"/>
    </source>
</evidence>
<accession>A0A1X2ERZ2</accession>
<dbReference type="Gene3D" id="2.20.25.90">
    <property type="entry name" value="ADC-like domains"/>
    <property type="match status" value="1"/>
</dbReference>
<dbReference type="GO" id="GO:0046872">
    <property type="term" value="F:metal ion binding"/>
    <property type="evidence" value="ECO:0007669"/>
    <property type="project" value="UniProtKB-KW"/>
</dbReference>
<keyword evidence="1" id="KW-0004">4Fe-4S</keyword>
<dbReference type="PROSITE" id="PS51669">
    <property type="entry name" value="4FE4S_MOW_BIS_MGD"/>
    <property type="match status" value="1"/>
</dbReference>
<evidence type="ECO:0000256" key="5">
    <source>
        <dbReference type="ARBA" id="ARBA00023014"/>
    </source>
</evidence>
<dbReference type="Gene3D" id="2.40.40.20">
    <property type="match status" value="1"/>
</dbReference>
<dbReference type="GO" id="GO:0051539">
    <property type="term" value="F:4 iron, 4 sulfur cluster binding"/>
    <property type="evidence" value="ECO:0007669"/>
    <property type="project" value="UniProtKB-KW"/>
</dbReference>
<evidence type="ECO:0000313" key="7">
    <source>
        <dbReference type="EMBL" id="ORX08952.1"/>
    </source>
</evidence>